<protein>
    <submittedName>
        <fullName evidence="2">Uncharacterized protein</fullName>
    </submittedName>
</protein>
<sequence>MENLPPVPSSWVSAQGRHLKGRRQIHSSEILLLIVRTAQWSGLLEAVHESNRLPIEVVLAPNGEQRLDPEGSLYPQFPTPPELSPETEKQRHQNKEFSH</sequence>
<comment type="caution">
    <text evidence="2">The sequence shown here is derived from an EMBL/GenBank/DDBJ whole genome shotgun (WGS) entry which is preliminary data.</text>
</comment>
<name>A0AAV5IZT6_9ROSI</name>
<feature type="region of interest" description="Disordered" evidence="1">
    <location>
        <begin position="64"/>
        <end position="99"/>
    </location>
</feature>
<dbReference type="EMBL" id="BPVZ01000028">
    <property type="protein sequence ID" value="GKV07868.1"/>
    <property type="molecule type" value="Genomic_DNA"/>
</dbReference>
<keyword evidence="3" id="KW-1185">Reference proteome</keyword>
<dbReference type="Proteomes" id="UP001054252">
    <property type="component" value="Unassembled WGS sequence"/>
</dbReference>
<evidence type="ECO:0000256" key="1">
    <source>
        <dbReference type="SAM" id="MobiDB-lite"/>
    </source>
</evidence>
<reference evidence="2 3" key="1">
    <citation type="journal article" date="2021" name="Commun. Biol.">
        <title>The genome of Shorea leprosula (Dipterocarpaceae) highlights the ecological relevance of drought in aseasonal tropical rainforests.</title>
        <authorList>
            <person name="Ng K.K.S."/>
            <person name="Kobayashi M.J."/>
            <person name="Fawcett J.A."/>
            <person name="Hatakeyama M."/>
            <person name="Paape T."/>
            <person name="Ng C.H."/>
            <person name="Ang C.C."/>
            <person name="Tnah L.H."/>
            <person name="Lee C.T."/>
            <person name="Nishiyama T."/>
            <person name="Sese J."/>
            <person name="O'Brien M.J."/>
            <person name="Copetti D."/>
            <person name="Mohd Noor M.I."/>
            <person name="Ong R.C."/>
            <person name="Putra M."/>
            <person name="Sireger I.Z."/>
            <person name="Indrioko S."/>
            <person name="Kosugi Y."/>
            <person name="Izuno A."/>
            <person name="Isagi Y."/>
            <person name="Lee S.L."/>
            <person name="Shimizu K.K."/>
        </authorList>
    </citation>
    <scope>NUCLEOTIDE SEQUENCE [LARGE SCALE GENOMIC DNA]</scope>
    <source>
        <strain evidence="2">214</strain>
    </source>
</reference>
<feature type="compositionally biased region" description="Basic and acidic residues" evidence="1">
    <location>
        <begin position="86"/>
        <end position="99"/>
    </location>
</feature>
<proteinExistence type="predicted"/>
<dbReference type="AlphaFoldDB" id="A0AAV5IZT6"/>
<accession>A0AAV5IZT6</accession>
<gene>
    <name evidence="2" type="ORF">SLEP1_g19577</name>
</gene>
<evidence type="ECO:0000313" key="2">
    <source>
        <dbReference type="EMBL" id="GKV07868.1"/>
    </source>
</evidence>
<evidence type="ECO:0000313" key="3">
    <source>
        <dbReference type="Proteomes" id="UP001054252"/>
    </source>
</evidence>
<organism evidence="2 3">
    <name type="scientific">Rubroshorea leprosula</name>
    <dbReference type="NCBI Taxonomy" id="152421"/>
    <lineage>
        <taxon>Eukaryota</taxon>
        <taxon>Viridiplantae</taxon>
        <taxon>Streptophyta</taxon>
        <taxon>Embryophyta</taxon>
        <taxon>Tracheophyta</taxon>
        <taxon>Spermatophyta</taxon>
        <taxon>Magnoliopsida</taxon>
        <taxon>eudicotyledons</taxon>
        <taxon>Gunneridae</taxon>
        <taxon>Pentapetalae</taxon>
        <taxon>rosids</taxon>
        <taxon>malvids</taxon>
        <taxon>Malvales</taxon>
        <taxon>Dipterocarpaceae</taxon>
        <taxon>Rubroshorea</taxon>
    </lineage>
</organism>